<dbReference type="AlphaFoldDB" id="A0A8X8WXB9"/>
<dbReference type="PANTHER" id="PTHR34778:SF2">
    <property type="entry name" value="OS02G0580700 PROTEIN"/>
    <property type="match status" value="1"/>
</dbReference>
<gene>
    <name evidence="1" type="ORF">SASPL_138565</name>
</gene>
<name>A0A8X8WXB9_SALSN</name>
<dbReference type="Proteomes" id="UP000298416">
    <property type="component" value="Unassembled WGS sequence"/>
</dbReference>
<accession>A0A8X8WXB9</accession>
<organism evidence="1">
    <name type="scientific">Salvia splendens</name>
    <name type="common">Scarlet sage</name>
    <dbReference type="NCBI Taxonomy" id="180675"/>
    <lineage>
        <taxon>Eukaryota</taxon>
        <taxon>Viridiplantae</taxon>
        <taxon>Streptophyta</taxon>
        <taxon>Embryophyta</taxon>
        <taxon>Tracheophyta</taxon>
        <taxon>Spermatophyta</taxon>
        <taxon>Magnoliopsida</taxon>
        <taxon>eudicotyledons</taxon>
        <taxon>Gunneridae</taxon>
        <taxon>Pentapetalae</taxon>
        <taxon>asterids</taxon>
        <taxon>lamiids</taxon>
        <taxon>Lamiales</taxon>
        <taxon>Lamiaceae</taxon>
        <taxon>Nepetoideae</taxon>
        <taxon>Mentheae</taxon>
        <taxon>Salviinae</taxon>
        <taxon>Salvia</taxon>
        <taxon>Salvia subgen. Calosphace</taxon>
        <taxon>core Calosphace</taxon>
    </lineage>
</organism>
<dbReference type="PANTHER" id="PTHR34778">
    <property type="entry name" value="OS02G0580700 PROTEIN"/>
    <property type="match status" value="1"/>
</dbReference>
<dbReference type="EMBL" id="PNBA02000014">
    <property type="protein sequence ID" value="KAG6401701.1"/>
    <property type="molecule type" value="Genomic_DNA"/>
</dbReference>
<comment type="caution">
    <text evidence="1">The sequence shown here is derived from an EMBL/GenBank/DDBJ whole genome shotgun (WGS) entry which is preliminary data.</text>
</comment>
<evidence type="ECO:0000313" key="2">
    <source>
        <dbReference type="Proteomes" id="UP000298416"/>
    </source>
</evidence>
<protein>
    <submittedName>
        <fullName evidence="1">Uncharacterized protein</fullName>
    </submittedName>
</protein>
<sequence length="69" mass="7960">MDDKEKVIGLQKAYADIILNISKEAAAQVMSSEKRAVQYQHELKVAKEEALRMLLHLKKMMDARVNYLI</sequence>
<evidence type="ECO:0000313" key="1">
    <source>
        <dbReference type="EMBL" id="KAG6401701.1"/>
    </source>
</evidence>
<reference evidence="1" key="2">
    <citation type="submission" date="2020-08" db="EMBL/GenBank/DDBJ databases">
        <title>Plant Genome Project.</title>
        <authorList>
            <person name="Zhang R.-G."/>
        </authorList>
    </citation>
    <scope>NUCLEOTIDE SEQUENCE</scope>
    <source>
        <strain evidence="1">Huo1</strain>
        <tissue evidence="1">Leaf</tissue>
    </source>
</reference>
<reference evidence="1" key="1">
    <citation type="submission" date="2018-01" db="EMBL/GenBank/DDBJ databases">
        <authorList>
            <person name="Mao J.F."/>
        </authorList>
    </citation>
    <scope>NUCLEOTIDE SEQUENCE</scope>
    <source>
        <strain evidence="1">Huo1</strain>
        <tissue evidence="1">Leaf</tissue>
    </source>
</reference>
<keyword evidence="2" id="KW-1185">Reference proteome</keyword>
<proteinExistence type="predicted"/>